<dbReference type="SMART" id="SM00861">
    <property type="entry name" value="Transket_pyr"/>
    <property type="match status" value="1"/>
</dbReference>
<evidence type="ECO:0000313" key="6">
    <source>
        <dbReference type="Proteomes" id="UP001232245"/>
    </source>
</evidence>
<evidence type="ECO:0000256" key="3">
    <source>
        <dbReference type="ARBA" id="ARBA00023052"/>
    </source>
</evidence>
<keyword evidence="2 5" id="KW-0808">Transferase</keyword>
<dbReference type="InterPro" id="IPR029061">
    <property type="entry name" value="THDP-binding"/>
</dbReference>
<dbReference type="Pfam" id="PF02780">
    <property type="entry name" value="Transketolase_C"/>
    <property type="match status" value="1"/>
</dbReference>
<dbReference type="CDD" id="cd07033">
    <property type="entry name" value="TPP_PYR_DXS_TK_like"/>
    <property type="match status" value="1"/>
</dbReference>
<evidence type="ECO:0000259" key="4">
    <source>
        <dbReference type="SMART" id="SM00861"/>
    </source>
</evidence>
<dbReference type="RefSeq" id="WP_174879953.1">
    <property type="nucleotide sequence ID" value="NZ_CADEPK010000081.1"/>
</dbReference>
<dbReference type="GO" id="GO:0004802">
    <property type="term" value="F:transketolase activity"/>
    <property type="evidence" value="ECO:0007669"/>
    <property type="project" value="UniProtKB-EC"/>
</dbReference>
<dbReference type="SUPFAM" id="SSF52518">
    <property type="entry name" value="Thiamin diphosphate-binding fold (THDP-binding)"/>
    <property type="match status" value="1"/>
</dbReference>
<dbReference type="EC" id="2.2.1.1" evidence="5"/>
<comment type="caution">
    <text evidence="5">The sequence shown here is derived from an EMBL/GenBank/DDBJ whole genome shotgun (WGS) entry which is preliminary data.</text>
</comment>
<evidence type="ECO:0000256" key="1">
    <source>
        <dbReference type="ARBA" id="ARBA00001964"/>
    </source>
</evidence>
<dbReference type="InterPro" id="IPR033248">
    <property type="entry name" value="Transketolase_C"/>
</dbReference>
<evidence type="ECO:0000256" key="2">
    <source>
        <dbReference type="ARBA" id="ARBA00022679"/>
    </source>
</evidence>
<keyword evidence="3" id="KW-0786">Thiamine pyrophosphate</keyword>
<evidence type="ECO:0000313" key="5">
    <source>
        <dbReference type="EMBL" id="MDQ0226252.1"/>
    </source>
</evidence>
<sequence>MSNELSGRDGFGKALLELGHENPKVVALGADLAESVRANFFADKFPERYFEIGIAEQDMIGTAAGLALAGYVPFATTYAVFAAQRANEQIRLAACYNNANVKIAVSHAGLTCGEDGATHQALEDIASMRVMPGMTVIVPADANEAYEATKASAEIEGPVYLRLGRTPVPIVTDGTGDFSIGKARKLRDGKDVTIIACGIMVEMALIASERLAKEGIDAAVINMHTIKPIDKQIILEHAEQTGCIVTAEEHSIIGGLGSAVAEVLAEHCPVPLVRIGTNDTFGESGPPQQLLEKYGLTSHNIVESAKKSILRKKVNV</sequence>
<dbReference type="Pfam" id="PF02779">
    <property type="entry name" value="Transket_pyr"/>
    <property type="match status" value="1"/>
</dbReference>
<dbReference type="PANTHER" id="PTHR43825:SF1">
    <property type="entry name" value="TRANSKETOLASE-LIKE PYRIMIDINE-BINDING DOMAIN-CONTAINING PROTEIN"/>
    <property type="match status" value="1"/>
</dbReference>
<protein>
    <submittedName>
        <fullName evidence="5">Transketolase</fullName>
        <ecNumber evidence="5">2.2.1.1</ecNumber>
    </submittedName>
</protein>
<keyword evidence="6" id="KW-1185">Reference proteome</keyword>
<dbReference type="PROSITE" id="PS00802">
    <property type="entry name" value="TRANSKETOLASE_2"/>
    <property type="match status" value="1"/>
</dbReference>
<reference evidence="5 6" key="1">
    <citation type="submission" date="2023-07" db="EMBL/GenBank/DDBJ databases">
        <title>Genomic Encyclopedia of Type Strains, Phase IV (KMG-IV): sequencing the most valuable type-strain genomes for metagenomic binning, comparative biology and taxonomic classification.</title>
        <authorList>
            <person name="Goeker M."/>
        </authorList>
    </citation>
    <scope>NUCLEOTIDE SEQUENCE [LARGE SCALE GENOMIC DNA]</scope>
    <source>
        <strain evidence="5 6">DSM 17723</strain>
    </source>
</reference>
<dbReference type="InterPro" id="IPR051157">
    <property type="entry name" value="PDH/Transketolase"/>
</dbReference>
<dbReference type="Gene3D" id="3.40.50.970">
    <property type="match status" value="1"/>
</dbReference>
<proteinExistence type="predicted"/>
<dbReference type="Gene3D" id="3.40.50.920">
    <property type="match status" value="1"/>
</dbReference>
<dbReference type="PANTHER" id="PTHR43825">
    <property type="entry name" value="PYRUVATE DEHYDROGENASE E1 COMPONENT"/>
    <property type="match status" value="1"/>
</dbReference>
<dbReference type="InterPro" id="IPR005475">
    <property type="entry name" value="Transketolase-like_Pyr-bd"/>
</dbReference>
<dbReference type="InterPro" id="IPR020826">
    <property type="entry name" value="Transketolase_BS"/>
</dbReference>
<comment type="cofactor">
    <cofactor evidence="1">
        <name>thiamine diphosphate</name>
        <dbReference type="ChEBI" id="CHEBI:58937"/>
    </cofactor>
</comment>
<gene>
    <name evidence="5" type="ORF">J2S02_002597</name>
</gene>
<feature type="domain" description="Transketolase-like pyrimidine-binding" evidence="4">
    <location>
        <begin position="5"/>
        <end position="170"/>
    </location>
</feature>
<dbReference type="Proteomes" id="UP001232245">
    <property type="component" value="Unassembled WGS sequence"/>
</dbReference>
<name>A0ABT9Z371_9BACI</name>
<dbReference type="InterPro" id="IPR009014">
    <property type="entry name" value="Transketo_C/PFOR_II"/>
</dbReference>
<organism evidence="5 6">
    <name type="scientific">Metabacillus niabensis</name>
    <dbReference type="NCBI Taxonomy" id="324854"/>
    <lineage>
        <taxon>Bacteria</taxon>
        <taxon>Bacillati</taxon>
        <taxon>Bacillota</taxon>
        <taxon>Bacilli</taxon>
        <taxon>Bacillales</taxon>
        <taxon>Bacillaceae</taxon>
        <taxon>Metabacillus</taxon>
    </lineage>
</organism>
<dbReference type="SUPFAM" id="SSF52922">
    <property type="entry name" value="TK C-terminal domain-like"/>
    <property type="match status" value="1"/>
</dbReference>
<accession>A0ABT9Z371</accession>
<dbReference type="EMBL" id="JAUSTZ010000004">
    <property type="protein sequence ID" value="MDQ0226252.1"/>
    <property type="molecule type" value="Genomic_DNA"/>
</dbReference>